<dbReference type="AlphaFoldDB" id="A0A0F4KRS1"/>
<dbReference type="SMART" id="SM00901">
    <property type="entry name" value="FRG"/>
    <property type="match status" value="1"/>
</dbReference>
<dbReference type="RefSeq" id="WP_052696285.1">
    <property type="nucleotide sequence ID" value="NZ_JBHTHW010000003.1"/>
</dbReference>
<dbReference type="OrthoDB" id="9816036at2"/>
<evidence type="ECO:0000313" key="3">
    <source>
        <dbReference type="Proteomes" id="UP000033695"/>
    </source>
</evidence>
<dbReference type="Proteomes" id="UP000033695">
    <property type="component" value="Unassembled WGS sequence"/>
</dbReference>
<evidence type="ECO:0000259" key="1">
    <source>
        <dbReference type="SMART" id="SM00901"/>
    </source>
</evidence>
<dbReference type="STRING" id="1218508.JG29_05340"/>
<sequence>MSCKNCRYANSISEVLNEPMDLLNSKMSADGRQLPHLFLYRGQEKRYSNTKYLASLYRQKNKVEEYTLTSEYMRICNLNSLDNNFSRLSYMQHFGLPTRLLDVTSNILVALYFACLSSDDDGIIDVFLTNKEQPVGISKNQFCYYNSIDNDTVEILSTLALMSGDIKSNIYYRIHNFKKKVEKTFSSISNDSNDIEMIGKYYNFFYCLKRQYMISNQNISFERYINNPIFSYCGDKEFYKAFITVSDAYDELNYSEQVQSLYSSISKDIGYFPRVIDFLGLLHPFFVRPNINNPRINAQSGYFLFEPYEYTNYESTEDLSKINYDIEKRLVLKNLSITIPLCKKKSILKDLDIKCGINRATLFPDSENIAKYVSDDFLANY</sequence>
<dbReference type="InterPro" id="IPR014966">
    <property type="entry name" value="FRG-dom"/>
</dbReference>
<accession>A0A0F4KRS1</accession>
<reference evidence="2 3" key="1">
    <citation type="submission" date="2014-12" db="EMBL/GenBank/DDBJ databases">
        <title>Comparative genomics of the lactic acid bacteria isolated from the honey bee gut.</title>
        <authorList>
            <person name="Ellegaard K.M."/>
            <person name="Tamarit D."/>
            <person name="Javelind E."/>
            <person name="Olofsson T."/>
            <person name="Andersson S.G."/>
            <person name="Vasquez A."/>
        </authorList>
    </citation>
    <scope>NUCLEOTIDE SEQUENCE [LARGE SCALE GENOMIC DNA]</scope>
    <source>
        <strain evidence="2 3">Hon2</strain>
    </source>
</reference>
<dbReference type="HOGENOM" id="CLU_050026_2_1_9"/>
<keyword evidence="3" id="KW-1185">Reference proteome</keyword>
<comment type="caution">
    <text evidence="2">The sequence shown here is derived from an EMBL/GenBank/DDBJ whole genome shotgun (WGS) entry which is preliminary data.</text>
</comment>
<gene>
    <name evidence="2" type="ORF">JG29_05340</name>
</gene>
<feature type="domain" description="FRG" evidence="1">
    <location>
        <begin position="34"/>
        <end position="125"/>
    </location>
</feature>
<dbReference type="PATRIC" id="fig|1218508.4.peg.546"/>
<evidence type="ECO:0000313" key="2">
    <source>
        <dbReference type="EMBL" id="KJY49090.1"/>
    </source>
</evidence>
<organism evidence="2 3">
    <name type="scientific">Bombilactobacillus mellis</name>
    <dbReference type="NCBI Taxonomy" id="1218508"/>
    <lineage>
        <taxon>Bacteria</taxon>
        <taxon>Bacillati</taxon>
        <taxon>Bacillota</taxon>
        <taxon>Bacilli</taxon>
        <taxon>Lactobacillales</taxon>
        <taxon>Lactobacillaceae</taxon>
        <taxon>Bombilactobacillus</taxon>
    </lineage>
</organism>
<name>A0A0F4KRS1_9LACO</name>
<protein>
    <recommendedName>
        <fullName evidence="1">FRG domain-containing protein</fullName>
    </recommendedName>
</protein>
<proteinExistence type="predicted"/>
<dbReference type="Pfam" id="PF08867">
    <property type="entry name" value="FRG"/>
    <property type="match status" value="1"/>
</dbReference>
<dbReference type="EMBL" id="JXBZ01000005">
    <property type="protein sequence ID" value="KJY49090.1"/>
    <property type="molecule type" value="Genomic_DNA"/>
</dbReference>